<feature type="compositionally biased region" description="Low complexity" evidence="1">
    <location>
        <begin position="199"/>
        <end position="218"/>
    </location>
</feature>
<feature type="compositionally biased region" description="Polar residues" evidence="1">
    <location>
        <begin position="380"/>
        <end position="396"/>
    </location>
</feature>
<feature type="non-terminal residue" evidence="2">
    <location>
        <position position="396"/>
    </location>
</feature>
<evidence type="ECO:0000256" key="1">
    <source>
        <dbReference type="SAM" id="MobiDB-lite"/>
    </source>
</evidence>
<dbReference type="AlphaFoldDB" id="A0A4Y9Y716"/>
<feature type="region of interest" description="Disordered" evidence="1">
    <location>
        <begin position="199"/>
        <end position="396"/>
    </location>
</feature>
<name>A0A4Y9Y716_9APHY</name>
<evidence type="ECO:0000313" key="2">
    <source>
        <dbReference type="EMBL" id="TFY57563.1"/>
    </source>
</evidence>
<accession>A0A4Y9Y716</accession>
<organism evidence="2 3">
    <name type="scientific">Rhodofomes roseus</name>
    <dbReference type="NCBI Taxonomy" id="34475"/>
    <lineage>
        <taxon>Eukaryota</taxon>
        <taxon>Fungi</taxon>
        <taxon>Dikarya</taxon>
        <taxon>Basidiomycota</taxon>
        <taxon>Agaricomycotina</taxon>
        <taxon>Agaricomycetes</taxon>
        <taxon>Polyporales</taxon>
        <taxon>Rhodofomes</taxon>
    </lineage>
</organism>
<dbReference type="Proteomes" id="UP000298390">
    <property type="component" value="Unassembled WGS sequence"/>
</dbReference>
<protein>
    <submittedName>
        <fullName evidence="2">Uncharacterized protein</fullName>
    </submittedName>
</protein>
<proteinExistence type="predicted"/>
<gene>
    <name evidence="2" type="ORF">EVJ58_g6946</name>
</gene>
<comment type="caution">
    <text evidence="2">The sequence shown here is derived from an EMBL/GenBank/DDBJ whole genome shotgun (WGS) entry which is preliminary data.</text>
</comment>
<dbReference type="EMBL" id="SEKV01000419">
    <property type="protein sequence ID" value="TFY57563.1"/>
    <property type="molecule type" value="Genomic_DNA"/>
</dbReference>
<feature type="compositionally biased region" description="Polar residues" evidence="1">
    <location>
        <begin position="59"/>
        <end position="94"/>
    </location>
</feature>
<feature type="region of interest" description="Disordered" evidence="1">
    <location>
        <begin position="1"/>
        <end position="20"/>
    </location>
</feature>
<feature type="compositionally biased region" description="Basic residues" evidence="1">
    <location>
        <begin position="1"/>
        <end position="12"/>
    </location>
</feature>
<sequence length="396" mass="42421">MPLARTHFRNKTKSPAPNAAQFTAASRTPVFLPPSHYAAAAGLDYETIARSRADDISPGQPQQPGDSAFQPSFNPSSPLAYPTQTEVAESQTRASPALHHSGFNRVSRFIARSPSLGKAAAARRATKAEEKAKVEATQRSSRMVDLPLVELQLIPTLRDTIDKMTHPPTPAAIHDEEFDGAIVHAKAHAYTDLDVDHSSASSQASSCSSGVSSMRQSSTRADSLDNYALLQRPNRSSAIYPREEQETRSLHLPPPTKSALRSPSLASRPSAESASVASPRKSRLPAPREALPASSRGGNLPTGTITAESAIAGPSRIPGAPNCRSRFTDNHPFTGPSVTPTQLPLPKTRTKPNFNFGFKPSTPQPPPALRPGYPAFKTPQLAQGSFAQRQRSGLPR</sequence>
<evidence type="ECO:0000313" key="3">
    <source>
        <dbReference type="Proteomes" id="UP000298390"/>
    </source>
</evidence>
<feature type="compositionally biased region" description="Polar residues" evidence="1">
    <location>
        <begin position="259"/>
        <end position="276"/>
    </location>
</feature>
<feature type="region of interest" description="Disordered" evidence="1">
    <location>
        <begin position="54"/>
        <end position="100"/>
    </location>
</feature>
<reference evidence="2 3" key="1">
    <citation type="submission" date="2019-01" db="EMBL/GenBank/DDBJ databases">
        <title>Genome sequencing of the rare red list fungi Fomitopsis rosea.</title>
        <authorList>
            <person name="Buettner E."/>
            <person name="Kellner H."/>
        </authorList>
    </citation>
    <scope>NUCLEOTIDE SEQUENCE [LARGE SCALE GENOMIC DNA]</scope>
    <source>
        <strain evidence="2 3">DSM 105464</strain>
    </source>
</reference>